<sequence>MPDKALRIRRAGSREHPGAPPRRPVMLAIAGDSAAGKTTMTRGLVEALGPDRCVSLCTDDYHRYDREERKELPFTALHPDCNHLEIMEQHLQLLATGAPVLKPVYDHGTGQLVRPELVEPAEFVIVEGLFPLWSKLSRACFDVTVFLDPPEDIRRGWKVQRDTSKRGYTEEKVLAELERREPESEAYIRPQRAVADLVVRFAPIESRDDPEGTPLSATLTMRPTIDHPDLGEVLAPGLSRAMHLKLERDPDGRPAETLHVHGYAPREESIAVEKAIWTALGAPDTETPECLGRLGGSSGDARSEPLAIAQLLLLYHLTDAAR</sequence>
<dbReference type="InterPro" id="IPR006083">
    <property type="entry name" value="PRK/URK"/>
</dbReference>
<evidence type="ECO:0000256" key="8">
    <source>
        <dbReference type="ARBA" id="ARBA00022777"/>
    </source>
</evidence>
<accession>A0A2U1FLU4</accession>
<dbReference type="GO" id="GO:0008974">
    <property type="term" value="F:phosphoribulokinase activity"/>
    <property type="evidence" value="ECO:0007669"/>
    <property type="project" value="UniProtKB-EC"/>
</dbReference>
<evidence type="ECO:0000256" key="5">
    <source>
        <dbReference type="ARBA" id="ARBA00022567"/>
    </source>
</evidence>
<comment type="catalytic activity">
    <reaction evidence="10 11">
        <text>D-ribulose 5-phosphate + ATP = D-ribulose 1,5-bisphosphate + ADP + H(+)</text>
        <dbReference type="Rhea" id="RHEA:19365"/>
        <dbReference type="ChEBI" id="CHEBI:15378"/>
        <dbReference type="ChEBI" id="CHEBI:30616"/>
        <dbReference type="ChEBI" id="CHEBI:57870"/>
        <dbReference type="ChEBI" id="CHEBI:58121"/>
        <dbReference type="ChEBI" id="CHEBI:456216"/>
        <dbReference type="EC" id="2.7.1.19"/>
    </reaction>
</comment>
<dbReference type="Pfam" id="PF00485">
    <property type="entry name" value="PRK"/>
    <property type="match status" value="1"/>
</dbReference>
<evidence type="ECO:0000256" key="1">
    <source>
        <dbReference type="ARBA" id="ARBA00005215"/>
    </source>
</evidence>
<dbReference type="RefSeq" id="WP_243417888.1">
    <property type="nucleotide sequence ID" value="NZ_QEKW01000002.1"/>
</dbReference>
<evidence type="ECO:0000256" key="3">
    <source>
        <dbReference type="ARBA" id="ARBA00012042"/>
    </source>
</evidence>
<comment type="similarity">
    <text evidence="2 11">Belongs to the phosphoribulokinase family.</text>
</comment>
<evidence type="ECO:0000313" key="13">
    <source>
        <dbReference type="EMBL" id="PVZ13148.1"/>
    </source>
</evidence>
<comment type="caution">
    <text evidence="13">The sequence shown here is derived from an EMBL/GenBank/DDBJ whole genome shotgun (WGS) entry which is preliminary data.</text>
</comment>
<organism evidence="13 14">
    <name type="scientific">Actinomycetospora cinnamomea</name>
    <dbReference type="NCBI Taxonomy" id="663609"/>
    <lineage>
        <taxon>Bacteria</taxon>
        <taxon>Bacillati</taxon>
        <taxon>Actinomycetota</taxon>
        <taxon>Actinomycetes</taxon>
        <taxon>Pseudonocardiales</taxon>
        <taxon>Pseudonocardiaceae</taxon>
        <taxon>Actinomycetospora</taxon>
    </lineage>
</organism>
<evidence type="ECO:0000256" key="9">
    <source>
        <dbReference type="ARBA" id="ARBA00022840"/>
    </source>
</evidence>
<keyword evidence="7" id="KW-0547">Nucleotide-binding</keyword>
<gene>
    <name evidence="13" type="ORF">C8D89_102298</name>
</gene>
<evidence type="ECO:0000259" key="12">
    <source>
        <dbReference type="Pfam" id="PF00485"/>
    </source>
</evidence>
<dbReference type="EC" id="2.7.1.19" evidence="3 11"/>
<evidence type="ECO:0000256" key="6">
    <source>
        <dbReference type="ARBA" id="ARBA00022679"/>
    </source>
</evidence>
<evidence type="ECO:0000256" key="10">
    <source>
        <dbReference type="ARBA" id="ARBA00047663"/>
    </source>
</evidence>
<dbReference type="GO" id="GO:0019253">
    <property type="term" value="P:reductive pentose-phosphate cycle"/>
    <property type="evidence" value="ECO:0007669"/>
    <property type="project" value="UniProtKB-KW"/>
</dbReference>
<dbReference type="EMBL" id="QEKW01000002">
    <property type="protein sequence ID" value="PVZ13148.1"/>
    <property type="molecule type" value="Genomic_DNA"/>
</dbReference>
<evidence type="ECO:0000256" key="7">
    <source>
        <dbReference type="ARBA" id="ARBA00022741"/>
    </source>
</evidence>
<evidence type="ECO:0000256" key="4">
    <source>
        <dbReference type="ARBA" id="ARBA00022531"/>
    </source>
</evidence>
<evidence type="ECO:0000313" key="14">
    <source>
        <dbReference type="Proteomes" id="UP000245639"/>
    </source>
</evidence>
<dbReference type="NCBIfam" id="NF005655">
    <property type="entry name" value="PRK07429.1"/>
    <property type="match status" value="1"/>
</dbReference>
<dbReference type="PROSITE" id="PS00567">
    <property type="entry name" value="PHOSPHORIBULOKINASE"/>
    <property type="match status" value="1"/>
</dbReference>
<keyword evidence="14" id="KW-1185">Reference proteome</keyword>
<dbReference type="PANTHER" id="PTHR10285">
    <property type="entry name" value="URIDINE KINASE"/>
    <property type="match status" value="1"/>
</dbReference>
<keyword evidence="8 13" id="KW-0418">Kinase</keyword>
<evidence type="ECO:0000256" key="11">
    <source>
        <dbReference type="RuleBase" id="RU004082"/>
    </source>
</evidence>
<dbReference type="InterPro" id="IPR006082">
    <property type="entry name" value="PRK"/>
</dbReference>
<keyword evidence="4" id="KW-0602">Photosynthesis</keyword>
<dbReference type="InterPro" id="IPR027417">
    <property type="entry name" value="P-loop_NTPase"/>
</dbReference>
<dbReference type="PRINTS" id="PR00478">
    <property type="entry name" value="PHRIBLKINASE"/>
</dbReference>
<keyword evidence="6" id="KW-0808">Transferase</keyword>
<dbReference type="Gene3D" id="3.40.50.300">
    <property type="entry name" value="P-loop containing nucleotide triphosphate hydrolases"/>
    <property type="match status" value="1"/>
</dbReference>
<dbReference type="GO" id="GO:0005524">
    <property type="term" value="F:ATP binding"/>
    <property type="evidence" value="ECO:0007669"/>
    <property type="project" value="UniProtKB-KW"/>
</dbReference>
<comment type="pathway">
    <text evidence="1">Carbohydrate biosynthesis; Calvin cycle.</text>
</comment>
<keyword evidence="9" id="KW-0067">ATP-binding</keyword>
<keyword evidence="5" id="KW-0113">Calvin cycle</keyword>
<reference evidence="13 14" key="1">
    <citation type="submission" date="2018-04" db="EMBL/GenBank/DDBJ databases">
        <title>Genomic Encyclopedia of Type Strains, Phase IV (KMG-IV): sequencing the most valuable type-strain genomes for metagenomic binning, comparative biology and taxonomic classification.</title>
        <authorList>
            <person name="Goeker M."/>
        </authorList>
    </citation>
    <scope>NUCLEOTIDE SEQUENCE [LARGE SCALE GENOMIC DNA]</scope>
    <source>
        <strain evidence="13 14">DSM 45771</strain>
    </source>
</reference>
<proteinExistence type="inferred from homology"/>
<protein>
    <recommendedName>
        <fullName evidence="3 11">Phosphoribulokinase</fullName>
        <ecNumber evidence="3 11">2.7.1.19</ecNumber>
    </recommendedName>
</protein>
<dbReference type="SUPFAM" id="SSF52540">
    <property type="entry name" value="P-loop containing nucleoside triphosphate hydrolases"/>
    <property type="match status" value="1"/>
</dbReference>
<feature type="domain" description="Phosphoribulokinase/uridine kinase" evidence="12">
    <location>
        <begin position="27"/>
        <end position="203"/>
    </location>
</feature>
<dbReference type="AlphaFoldDB" id="A0A2U1FLU4"/>
<evidence type="ECO:0000256" key="2">
    <source>
        <dbReference type="ARBA" id="ARBA00009719"/>
    </source>
</evidence>
<name>A0A2U1FLU4_9PSEU</name>
<dbReference type="Proteomes" id="UP000245639">
    <property type="component" value="Unassembled WGS sequence"/>
</dbReference>